<organism evidence="1 2">
    <name type="scientific">Lentithecium fluviatile CBS 122367</name>
    <dbReference type="NCBI Taxonomy" id="1168545"/>
    <lineage>
        <taxon>Eukaryota</taxon>
        <taxon>Fungi</taxon>
        <taxon>Dikarya</taxon>
        <taxon>Ascomycota</taxon>
        <taxon>Pezizomycotina</taxon>
        <taxon>Dothideomycetes</taxon>
        <taxon>Pleosporomycetidae</taxon>
        <taxon>Pleosporales</taxon>
        <taxon>Massarineae</taxon>
        <taxon>Lentitheciaceae</taxon>
        <taxon>Lentithecium</taxon>
    </lineage>
</organism>
<dbReference type="OrthoDB" id="2910287at2759"/>
<evidence type="ECO:0000313" key="2">
    <source>
        <dbReference type="Proteomes" id="UP000799291"/>
    </source>
</evidence>
<protein>
    <submittedName>
        <fullName evidence="1">Uncharacterized protein</fullName>
    </submittedName>
</protein>
<dbReference type="Gene3D" id="2.60.20.10">
    <property type="entry name" value="Crystallins"/>
    <property type="match status" value="1"/>
</dbReference>
<accession>A0A6G1IJL0</accession>
<dbReference type="Proteomes" id="UP000799291">
    <property type="component" value="Unassembled WGS sequence"/>
</dbReference>
<keyword evidence="2" id="KW-1185">Reference proteome</keyword>
<gene>
    <name evidence="1" type="ORF">K458DRAFT_395201</name>
</gene>
<dbReference type="AlphaFoldDB" id="A0A6G1IJL0"/>
<dbReference type="SUPFAM" id="SSF49695">
    <property type="entry name" value="gamma-Crystallin-like"/>
    <property type="match status" value="1"/>
</dbReference>
<dbReference type="InterPro" id="IPR011024">
    <property type="entry name" value="G_crystallin-like"/>
</dbReference>
<reference evidence="1" key="1">
    <citation type="journal article" date="2020" name="Stud. Mycol.">
        <title>101 Dothideomycetes genomes: a test case for predicting lifestyles and emergence of pathogens.</title>
        <authorList>
            <person name="Haridas S."/>
            <person name="Albert R."/>
            <person name="Binder M."/>
            <person name="Bloem J."/>
            <person name="Labutti K."/>
            <person name="Salamov A."/>
            <person name="Andreopoulos B."/>
            <person name="Baker S."/>
            <person name="Barry K."/>
            <person name="Bills G."/>
            <person name="Bluhm B."/>
            <person name="Cannon C."/>
            <person name="Castanera R."/>
            <person name="Culley D."/>
            <person name="Daum C."/>
            <person name="Ezra D."/>
            <person name="Gonzalez J."/>
            <person name="Henrissat B."/>
            <person name="Kuo A."/>
            <person name="Liang C."/>
            <person name="Lipzen A."/>
            <person name="Lutzoni F."/>
            <person name="Magnuson J."/>
            <person name="Mondo S."/>
            <person name="Nolan M."/>
            <person name="Ohm R."/>
            <person name="Pangilinan J."/>
            <person name="Park H.-J."/>
            <person name="Ramirez L."/>
            <person name="Alfaro M."/>
            <person name="Sun H."/>
            <person name="Tritt A."/>
            <person name="Yoshinaga Y."/>
            <person name="Zwiers L.-H."/>
            <person name="Turgeon B."/>
            <person name="Goodwin S."/>
            <person name="Spatafora J."/>
            <person name="Crous P."/>
            <person name="Grigoriev I."/>
        </authorList>
    </citation>
    <scope>NUCLEOTIDE SEQUENCE</scope>
    <source>
        <strain evidence="1">CBS 122367</strain>
    </source>
</reference>
<name>A0A6G1IJL0_9PLEO</name>
<evidence type="ECO:0000313" key="1">
    <source>
        <dbReference type="EMBL" id="KAF2678131.1"/>
    </source>
</evidence>
<sequence length="87" mass="9557">MNANKGGRHEGLITTTDKCYNLGNGWNNEISSLEVPSGFGCIFYEDNDYNPNDKRLTVTGHYYVANLANAVGGIVFNIIISSYLCCN</sequence>
<proteinExistence type="predicted"/>
<dbReference type="EMBL" id="MU005614">
    <property type="protein sequence ID" value="KAF2678131.1"/>
    <property type="molecule type" value="Genomic_DNA"/>
</dbReference>